<evidence type="ECO:0000313" key="3">
    <source>
        <dbReference type="EMBL" id="MDE4167071.1"/>
    </source>
</evidence>
<organism evidence="2 4">
    <name type="scientific">Phaeobacter gallaeciensis</name>
    <dbReference type="NCBI Taxonomy" id="60890"/>
    <lineage>
        <taxon>Bacteria</taxon>
        <taxon>Pseudomonadati</taxon>
        <taxon>Pseudomonadota</taxon>
        <taxon>Alphaproteobacteria</taxon>
        <taxon>Rhodobacterales</taxon>
        <taxon>Roseobacteraceae</taxon>
        <taxon>Phaeobacter</taxon>
    </lineage>
</organism>
<reference evidence="3 5" key="2">
    <citation type="submission" date="2023-02" db="EMBL/GenBank/DDBJ databases">
        <title>Population genomics of bacteria associated with diatom.</title>
        <authorList>
            <person name="Xie J."/>
            <person name="Wang H."/>
        </authorList>
    </citation>
    <scope>NUCLEOTIDE SEQUENCE [LARGE SCALE GENOMIC DNA]</scope>
    <source>
        <strain evidence="3 5">PT47_8</strain>
    </source>
</reference>
<protein>
    <submittedName>
        <fullName evidence="2">Uncharacterized protein</fullName>
    </submittedName>
</protein>
<keyword evidence="4" id="KW-1185">Reference proteome</keyword>
<keyword evidence="1" id="KW-0472">Membrane</keyword>
<dbReference type="EMBL" id="CP015124">
    <property type="protein sequence ID" value="ANP36069.1"/>
    <property type="molecule type" value="Genomic_DNA"/>
</dbReference>
<dbReference type="EMBL" id="JARCJK010000008">
    <property type="protein sequence ID" value="MDE4167071.1"/>
    <property type="molecule type" value="Genomic_DNA"/>
</dbReference>
<evidence type="ECO:0000313" key="5">
    <source>
        <dbReference type="Proteomes" id="UP001218364"/>
    </source>
</evidence>
<proteinExistence type="predicted"/>
<keyword evidence="1" id="KW-1133">Transmembrane helix</keyword>
<reference evidence="2 4" key="1">
    <citation type="submission" date="2016-04" db="EMBL/GenBank/DDBJ databases">
        <authorList>
            <person name="Evans L.H."/>
            <person name="Alamgir A."/>
            <person name="Owens N."/>
            <person name="Weber N.D."/>
            <person name="Virtaneva K."/>
            <person name="Barbian K."/>
            <person name="Babar A."/>
            <person name="Rosenke K."/>
        </authorList>
    </citation>
    <scope>NUCLEOTIDE SEQUENCE [LARGE SCALE GENOMIC DNA]</scope>
    <source>
        <strain evidence="2 4">JL2886</strain>
    </source>
</reference>
<accession>A0A1B0ZPH4</accession>
<feature type="transmembrane region" description="Helical" evidence="1">
    <location>
        <begin position="14"/>
        <end position="31"/>
    </location>
</feature>
<dbReference type="AlphaFoldDB" id="A0A1B0ZPH4"/>
<name>A0A1B0ZPH4_9RHOB</name>
<feature type="transmembrane region" description="Helical" evidence="1">
    <location>
        <begin position="71"/>
        <end position="97"/>
    </location>
</feature>
<feature type="transmembrane region" description="Helical" evidence="1">
    <location>
        <begin position="43"/>
        <end position="65"/>
    </location>
</feature>
<evidence type="ECO:0000256" key="1">
    <source>
        <dbReference type="SAM" id="Phobius"/>
    </source>
</evidence>
<dbReference type="Proteomes" id="UP000092565">
    <property type="component" value="Chromosome"/>
</dbReference>
<dbReference type="Proteomes" id="UP001218364">
    <property type="component" value="Unassembled WGS sequence"/>
</dbReference>
<dbReference type="RefSeq" id="WP_065271095.1">
    <property type="nucleotide sequence ID" value="NZ_CP015124.1"/>
</dbReference>
<evidence type="ECO:0000313" key="4">
    <source>
        <dbReference type="Proteomes" id="UP000092565"/>
    </source>
</evidence>
<sequence length="105" mass="11773">MEFFDYGYLLAGDWLPYSIALAVVACAASILTIRRMPNQPWRAFFLSCLIAFCVAFLLSGTRFGFSGGAEALFWNVLGAGLLAQIWLPVCAVTHIIARRDRIRRR</sequence>
<evidence type="ECO:0000313" key="2">
    <source>
        <dbReference type="EMBL" id="ANP36069.1"/>
    </source>
</evidence>
<gene>
    <name evidence="2" type="ORF">JL2886_01148</name>
    <name evidence="3" type="ORF">PXK24_15355</name>
</gene>
<dbReference type="OrthoDB" id="9956816at2"/>
<keyword evidence="1" id="KW-0812">Transmembrane</keyword>